<dbReference type="STRING" id="306541.SAMN05421668_12044"/>
<dbReference type="RefSeq" id="WP_062322402.1">
    <property type="nucleotide sequence ID" value="NZ_BJWJ01000019.1"/>
</dbReference>
<dbReference type="Proteomes" id="UP000321773">
    <property type="component" value="Unassembled WGS sequence"/>
</dbReference>
<dbReference type="Proteomes" id="UP000199139">
    <property type="component" value="Unassembled WGS sequence"/>
</dbReference>
<dbReference type="Pfam" id="PF11392">
    <property type="entry name" value="AllH"/>
    <property type="match status" value="1"/>
</dbReference>
<dbReference type="AlphaFoldDB" id="A0A1I6U170"/>
<organism evidence="2 3">
    <name type="scientific">Halolactibacillus miurensis</name>
    <dbReference type="NCBI Taxonomy" id="306541"/>
    <lineage>
        <taxon>Bacteria</taxon>
        <taxon>Bacillati</taxon>
        <taxon>Bacillota</taxon>
        <taxon>Bacilli</taxon>
        <taxon>Bacillales</taxon>
        <taxon>Bacillaceae</taxon>
        <taxon>Halolactibacillus</taxon>
    </lineage>
</organism>
<evidence type="ECO:0008006" key="5">
    <source>
        <dbReference type="Google" id="ProtNLM"/>
    </source>
</evidence>
<sequence length="312" mass="35563">MKLTGKQIDWGLKRYLLGQNMGQVIGQVVGVYQQVINIQLIQADRLVTIAKSQVVQTPDMIKISEDDVFNACVKHINPSGNVYLIGYNTLMIEDVVIDFHHAELWSGRFIRYPDSVQVTEQMIKQLKKFLIRKGHDQGILGSYQVAINNQPSDTLSLHQDALKDRLMMFKQWPTLEVMKQFVGLGIGLTPSGDDFLLGLFSVFHYYHTSEWRLVLEYKDDLLQYIKERTTSVSYHMLKQMIYGQTNEALKTVIEKGPDMTLKDLETFLHIGSTSGTDMLVGVLVGLEHIHRKYIQGGISDGIESDHREECLS</sequence>
<name>A0A1I6U170_9BACI</name>
<dbReference type="EMBL" id="FPAI01000020">
    <property type="protein sequence ID" value="SFS95171.1"/>
    <property type="molecule type" value="Genomic_DNA"/>
</dbReference>
<dbReference type="EMBL" id="BJWJ01000019">
    <property type="protein sequence ID" value="GEM04898.1"/>
    <property type="molecule type" value="Genomic_DNA"/>
</dbReference>
<evidence type="ECO:0000313" key="3">
    <source>
        <dbReference type="Proteomes" id="UP000199139"/>
    </source>
</evidence>
<protein>
    <recommendedName>
        <fullName evidence="5">DUF2877 domain-containing protein</fullName>
    </recommendedName>
</protein>
<reference evidence="1 4" key="2">
    <citation type="submission" date="2019-07" db="EMBL/GenBank/DDBJ databases">
        <title>Whole genome shotgun sequence of Halolactibacillus miurensis NBRC 100873.</title>
        <authorList>
            <person name="Hosoyama A."/>
            <person name="Uohara A."/>
            <person name="Ohji S."/>
            <person name="Ichikawa N."/>
        </authorList>
    </citation>
    <scope>NUCLEOTIDE SEQUENCE [LARGE SCALE GENOMIC DNA]</scope>
    <source>
        <strain evidence="1 4">NBRC 100873</strain>
    </source>
</reference>
<dbReference type="InterPro" id="IPR021530">
    <property type="entry name" value="AllH-like"/>
</dbReference>
<reference evidence="2 3" key="1">
    <citation type="submission" date="2016-10" db="EMBL/GenBank/DDBJ databases">
        <authorList>
            <person name="de Groot N.N."/>
        </authorList>
    </citation>
    <scope>NUCLEOTIDE SEQUENCE [LARGE SCALE GENOMIC DNA]</scope>
    <source>
        <strain evidence="2 3">DSM 17074</strain>
    </source>
</reference>
<accession>A0A1I6U170</accession>
<evidence type="ECO:0000313" key="2">
    <source>
        <dbReference type="EMBL" id="SFS95171.1"/>
    </source>
</evidence>
<dbReference type="OrthoDB" id="4933449at2"/>
<keyword evidence="4" id="KW-1185">Reference proteome</keyword>
<evidence type="ECO:0000313" key="4">
    <source>
        <dbReference type="Proteomes" id="UP000321773"/>
    </source>
</evidence>
<gene>
    <name evidence="1" type="ORF">HMI01_18860</name>
    <name evidence="2" type="ORF">SAMN05421668_12044</name>
</gene>
<proteinExistence type="predicted"/>
<evidence type="ECO:0000313" key="1">
    <source>
        <dbReference type="EMBL" id="GEM04898.1"/>
    </source>
</evidence>